<protein>
    <recommendedName>
        <fullName evidence="3">DUF4371 domain-containing protein</fullName>
    </recommendedName>
</protein>
<reference key="1">
    <citation type="journal article" date="2007" name="Nature">
        <title>The medaka draft genome and insights into vertebrate genome evolution.</title>
        <authorList>
            <person name="Kasahara M."/>
            <person name="Naruse K."/>
            <person name="Sasaki S."/>
            <person name="Nakatani Y."/>
            <person name="Qu W."/>
            <person name="Ahsan B."/>
            <person name="Yamada T."/>
            <person name="Nagayasu Y."/>
            <person name="Doi K."/>
            <person name="Kasai Y."/>
            <person name="Jindo T."/>
            <person name="Kobayashi D."/>
            <person name="Shimada A."/>
            <person name="Toyoda A."/>
            <person name="Kuroki Y."/>
            <person name="Fujiyama A."/>
            <person name="Sasaki T."/>
            <person name="Shimizu A."/>
            <person name="Asakawa S."/>
            <person name="Shimizu N."/>
            <person name="Hashimoto S."/>
            <person name="Yang J."/>
            <person name="Lee Y."/>
            <person name="Matsushima K."/>
            <person name="Sugano S."/>
            <person name="Sakaizumi M."/>
            <person name="Narita T."/>
            <person name="Ohishi K."/>
            <person name="Haga S."/>
            <person name="Ohta F."/>
            <person name="Nomoto H."/>
            <person name="Nogata K."/>
            <person name="Morishita T."/>
            <person name="Endo T."/>
            <person name="Shin-I T."/>
            <person name="Takeda H."/>
            <person name="Morishita S."/>
            <person name="Kohara Y."/>
        </authorList>
    </citation>
    <scope>NUCLEOTIDE SEQUENCE [LARGE SCALE GENOMIC DNA]</scope>
    <source>
        <strain>Hd-rR</strain>
    </source>
</reference>
<reference evidence="1 2" key="2">
    <citation type="submission" date="2017-04" db="EMBL/GenBank/DDBJ databases">
        <title>CpG methylation of centromeres and impact of large insertions on vertebrate speciation.</title>
        <authorList>
            <person name="Ichikawa K."/>
            <person name="Yoshimura J."/>
            <person name="Morishita S."/>
        </authorList>
    </citation>
    <scope>NUCLEOTIDE SEQUENCE</scope>
    <source>
        <strain evidence="1 2">HNI</strain>
    </source>
</reference>
<evidence type="ECO:0000313" key="2">
    <source>
        <dbReference type="Proteomes" id="UP000265180"/>
    </source>
</evidence>
<dbReference type="Ensembl" id="ENSORLT00020033557.1">
    <property type="protein sequence ID" value="ENSORLP00020015655.1"/>
    <property type="gene ID" value="ENSORLG00020000732.1"/>
</dbReference>
<reference evidence="1" key="4">
    <citation type="submission" date="2025-09" db="UniProtKB">
        <authorList>
            <consortium name="Ensembl"/>
        </authorList>
    </citation>
    <scope>IDENTIFICATION</scope>
    <source>
        <strain evidence="1">HNI</strain>
    </source>
</reference>
<dbReference type="PANTHER" id="PTHR45913">
    <property type="entry name" value="EPM2A-INTERACTING PROTEIN 1"/>
    <property type="match status" value="1"/>
</dbReference>
<evidence type="ECO:0000313" key="1">
    <source>
        <dbReference type="Ensembl" id="ENSORLP00020015655.1"/>
    </source>
</evidence>
<reference evidence="1" key="3">
    <citation type="submission" date="2025-08" db="UniProtKB">
        <authorList>
            <consortium name="Ensembl"/>
        </authorList>
    </citation>
    <scope>IDENTIFICATION</scope>
    <source>
        <strain evidence="1">HNI</strain>
    </source>
</reference>
<name>A0A3P9L4N9_ORYLA</name>
<dbReference type="Proteomes" id="UP000265180">
    <property type="component" value="Chromosome 15"/>
</dbReference>
<proteinExistence type="predicted"/>
<sequence>LSKWLHWRVKRKYHSDYIQFGFFGTGEEEDPKPHCVLCYETLANEAMKPAKLKRHLETKHKEYQGKHIGFFERKRDELKKHMMKETSQFFPPGENAKATEASYKVPLLIAKAGKPHSIGENLVKPAAKVMANILFGGKAGDEINRIPLSNDTVQRGIKAMAENVEHQLVTHLHQSQFFSLQLDESIDLGNEANLLCFVRYIYAGGLHDEFLFCRSLPTKTTGEAIFHSHNDFIVKTNLDWSRCVGICTDGLVARIRAVAPSAAATHCCIHREQLAVKKMPQCLKSVLDESVKTVKKIKAKPLNSRLFKAVCEEMGSEHTKLLFHTEVHEVMLFLHHSDELYDKMHDFQWLAKLAYLADIFSTLNTLNVALQGKTVTIFNVQDKIKATRLKMELWCGRLDRREFDSFPTLADFLLAAGEDVDRSTVEFFKQHLQDLHSQLGIYFPELDASFDWIRNPFGEKTHIEQFTSKLSPREVDIGFSTLVGLKTKQRNRISVDYDMRLKLSSLEPDIASLMAQKKQHHSSH</sequence>
<dbReference type="PANTHER" id="PTHR45913:SF19">
    <property type="entry name" value="LOW QUALITY PROTEIN: ZINC FINGER BED DOMAIN-CONTAINING PROTEIN 5-LIKE"/>
    <property type="match status" value="1"/>
</dbReference>
<evidence type="ECO:0008006" key="3">
    <source>
        <dbReference type="Google" id="ProtNLM"/>
    </source>
</evidence>
<accession>A0A3P9L4N9</accession>
<organism evidence="1 2">
    <name type="scientific">Oryzias latipes</name>
    <name type="common">Japanese rice fish</name>
    <name type="synonym">Japanese killifish</name>
    <dbReference type="NCBI Taxonomy" id="8090"/>
    <lineage>
        <taxon>Eukaryota</taxon>
        <taxon>Metazoa</taxon>
        <taxon>Chordata</taxon>
        <taxon>Craniata</taxon>
        <taxon>Vertebrata</taxon>
        <taxon>Euteleostomi</taxon>
        <taxon>Actinopterygii</taxon>
        <taxon>Neopterygii</taxon>
        <taxon>Teleostei</taxon>
        <taxon>Neoteleostei</taxon>
        <taxon>Acanthomorphata</taxon>
        <taxon>Ovalentaria</taxon>
        <taxon>Atherinomorphae</taxon>
        <taxon>Beloniformes</taxon>
        <taxon>Adrianichthyidae</taxon>
        <taxon>Oryziinae</taxon>
        <taxon>Oryzias</taxon>
    </lineage>
</organism>
<dbReference type="AlphaFoldDB" id="A0A3P9L4N9"/>